<gene>
    <name evidence="1" type="ORF">H4O21_08640</name>
</gene>
<evidence type="ECO:0000313" key="2">
    <source>
        <dbReference type="Proteomes" id="UP000565262"/>
    </source>
</evidence>
<name>A0A839IMM3_9GAMM</name>
<dbReference type="Proteomes" id="UP000565262">
    <property type="component" value="Unassembled WGS sequence"/>
</dbReference>
<keyword evidence="2" id="KW-1185">Reference proteome</keyword>
<dbReference type="AlphaFoldDB" id="A0A839IMM3"/>
<dbReference type="EMBL" id="JACJFM010000008">
    <property type="protein sequence ID" value="MBB1486673.1"/>
    <property type="molecule type" value="Genomic_DNA"/>
</dbReference>
<organism evidence="1 2">
    <name type="scientific">Oceanospirillum sediminis</name>
    <dbReference type="NCBI Taxonomy" id="2760088"/>
    <lineage>
        <taxon>Bacteria</taxon>
        <taxon>Pseudomonadati</taxon>
        <taxon>Pseudomonadota</taxon>
        <taxon>Gammaproteobacteria</taxon>
        <taxon>Oceanospirillales</taxon>
        <taxon>Oceanospirillaceae</taxon>
        <taxon>Oceanospirillum</taxon>
    </lineage>
</organism>
<sequence>MSAIFFRDNSFNRDIVIPMARSAFLLVFMALIALPVQASWQQLGRQAVSGEADMNWIQVRNPDGFRQLRLMVKGAGVRIHRMTLVFQNGERYIARIDRFIPANSESHLINLPGGSRVIRQISFFYDARGLGQKRSVLSVWGRP</sequence>
<proteinExistence type="predicted"/>
<accession>A0A839IMM3</accession>
<reference evidence="1 2" key="1">
    <citation type="submission" date="2020-08" db="EMBL/GenBank/DDBJ databases">
        <title>Oceanospirillum sp. nov. isolated from marine sediment.</title>
        <authorList>
            <person name="Ji X."/>
        </authorList>
    </citation>
    <scope>NUCLEOTIDE SEQUENCE [LARGE SCALE GENOMIC DNA]</scope>
    <source>
        <strain evidence="1 2">D5</strain>
    </source>
</reference>
<dbReference type="RefSeq" id="WP_182808452.1">
    <property type="nucleotide sequence ID" value="NZ_JACJFM010000008.1"/>
</dbReference>
<evidence type="ECO:0000313" key="1">
    <source>
        <dbReference type="EMBL" id="MBB1486673.1"/>
    </source>
</evidence>
<protein>
    <submittedName>
        <fullName evidence="1">Uncharacterized protein</fullName>
    </submittedName>
</protein>
<comment type="caution">
    <text evidence="1">The sequence shown here is derived from an EMBL/GenBank/DDBJ whole genome shotgun (WGS) entry which is preliminary data.</text>
</comment>